<dbReference type="PANTHER" id="PTHR46564:SF1">
    <property type="entry name" value="TRANSPOSASE"/>
    <property type="match status" value="1"/>
</dbReference>
<name>A0A2N5U9C0_9BASI</name>
<dbReference type="PANTHER" id="PTHR46564">
    <property type="entry name" value="TRANSPOSASE"/>
    <property type="match status" value="1"/>
</dbReference>
<accession>A0A2N5U9C0</accession>
<evidence type="ECO:0000313" key="1">
    <source>
        <dbReference type="EMBL" id="PLW34339.1"/>
    </source>
</evidence>
<dbReference type="EMBL" id="PGCI01000199">
    <property type="protein sequence ID" value="PLW34339.1"/>
    <property type="molecule type" value="Genomic_DNA"/>
</dbReference>
<gene>
    <name evidence="1" type="ORF">PCASD_10618</name>
</gene>
<evidence type="ECO:0000313" key="2">
    <source>
        <dbReference type="Proteomes" id="UP000235392"/>
    </source>
</evidence>
<reference evidence="1 2" key="1">
    <citation type="submission" date="2017-11" db="EMBL/GenBank/DDBJ databases">
        <title>De novo assembly and phasing of dikaryotic genomes from two isolates of Puccinia coronata f. sp. avenae, the causal agent of oat crown rust.</title>
        <authorList>
            <person name="Miller M.E."/>
            <person name="Zhang Y."/>
            <person name="Omidvar V."/>
            <person name="Sperschneider J."/>
            <person name="Schwessinger B."/>
            <person name="Raley C."/>
            <person name="Palmer J.M."/>
            <person name="Garnica D."/>
            <person name="Upadhyaya N."/>
            <person name="Rathjen J."/>
            <person name="Taylor J.M."/>
            <person name="Park R.F."/>
            <person name="Dodds P.N."/>
            <person name="Hirsch C.D."/>
            <person name="Kianian S.F."/>
            <person name="Figueroa M."/>
        </authorList>
    </citation>
    <scope>NUCLEOTIDE SEQUENCE [LARGE SCALE GENOMIC DNA]</scope>
    <source>
        <strain evidence="1">12SD80</strain>
    </source>
</reference>
<comment type="caution">
    <text evidence="1">The sequence shown here is derived from an EMBL/GenBank/DDBJ whole genome shotgun (WGS) entry which is preliminary data.</text>
</comment>
<protein>
    <submittedName>
        <fullName evidence="1">Uncharacterized protein</fullName>
    </submittedName>
</protein>
<proteinExistence type="predicted"/>
<dbReference type="Proteomes" id="UP000235392">
    <property type="component" value="Unassembled WGS sequence"/>
</dbReference>
<dbReference type="AlphaFoldDB" id="A0A2N5U9C0"/>
<sequence>MSGLAIEWYKLDGQLGHQKECRSPGASSRRIFFLEIGPGKFPGVTLNPPIIPEGLRQLYDQYSYLCRKQVKVVAQRDGNVLKSLESWEESLKEAGWNTWAVYADDASFSFAFQSHWQKTMMIRHGSNMLMLNATHNSTNNYFLFNGKKISLWTFLIRDPIVGKGLPVAWAFTASAVEYIDFPLSTAEVHPPIRTIPLPIHVHILCRLRPPGGAFDHRPACRTKKAIQMAFVKYDKGVKVIVVSLRQRGYSLEEINETLDLKISDDSLRRWMDLYRRTQDVVRDPALYAQ</sequence>
<organism evidence="1 2">
    <name type="scientific">Puccinia coronata f. sp. avenae</name>
    <dbReference type="NCBI Taxonomy" id="200324"/>
    <lineage>
        <taxon>Eukaryota</taxon>
        <taxon>Fungi</taxon>
        <taxon>Dikarya</taxon>
        <taxon>Basidiomycota</taxon>
        <taxon>Pucciniomycotina</taxon>
        <taxon>Pucciniomycetes</taxon>
        <taxon>Pucciniales</taxon>
        <taxon>Pucciniaceae</taxon>
        <taxon>Puccinia</taxon>
    </lineage>
</organism>